<organism evidence="2 3">
    <name type="scientific">Cryomyces antarcticus</name>
    <dbReference type="NCBI Taxonomy" id="329879"/>
    <lineage>
        <taxon>Eukaryota</taxon>
        <taxon>Fungi</taxon>
        <taxon>Dikarya</taxon>
        <taxon>Ascomycota</taxon>
        <taxon>Pezizomycotina</taxon>
        <taxon>Dothideomycetes</taxon>
        <taxon>Dothideomycetes incertae sedis</taxon>
        <taxon>Cryomyces</taxon>
    </lineage>
</organism>
<dbReference type="Proteomes" id="UP001357485">
    <property type="component" value="Unassembled WGS sequence"/>
</dbReference>
<sequence length="112" mass="13078">MLQHSSVEKPERKSWYETRPHVYPTAKDSTRISWLQSSNPDREITEIDISLIAKDEEKRKSLRQSQIRRASQADVLLEEYLSASNPKRRSRMKDAAVTVTVTEEIPPVDRKR</sequence>
<keyword evidence="3" id="KW-1185">Reference proteome</keyword>
<accession>A0ABR0LIG5</accession>
<evidence type="ECO:0000313" key="2">
    <source>
        <dbReference type="EMBL" id="KAK5176515.1"/>
    </source>
</evidence>
<feature type="non-terminal residue" evidence="2">
    <location>
        <position position="112"/>
    </location>
</feature>
<dbReference type="EMBL" id="JAVRRA010019783">
    <property type="protein sequence ID" value="KAK5176515.1"/>
    <property type="molecule type" value="Genomic_DNA"/>
</dbReference>
<gene>
    <name evidence="2" type="ORF">LTR16_011131</name>
</gene>
<comment type="caution">
    <text evidence="2">The sequence shown here is derived from an EMBL/GenBank/DDBJ whole genome shotgun (WGS) entry which is preliminary data.</text>
</comment>
<proteinExistence type="predicted"/>
<feature type="region of interest" description="Disordered" evidence="1">
    <location>
        <begin position="1"/>
        <end position="20"/>
    </location>
</feature>
<name>A0ABR0LIG5_9PEZI</name>
<evidence type="ECO:0000313" key="3">
    <source>
        <dbReference type="Proteomes" id="UP001357485"/>
    </source>
</evidence>
<reference evidence="2 3" key="1">
    <citation type="submission" date="2023-08" db="EMBL/GenBank/DDBJ databases">
        <title>Black Yeasts Isolated from many extreme environments.</title>
        <authorList>
            <person name="Coleine C."/>
            <person name="Stajich J.E."/>
            <person name="Selbmann L."/>
        </authorList>
    </citation>
    <scope>NUCLEOTIDE SEQUENCE [LARGE SCALE GENOMIC DNA]</scope>
    <source>
        <strain evidence="2 3">CCFEE 536</strain>
    </source>
</reference>
<protein>
    <submittedName>
        <fullName evidence="2">Uncharacterized protein</fullName>
    </submittedName>
</protein>
<evidence type="ECO:0000256" key="1">
    <source>
        <dbReference type="SAM" id="MobiDB-lite"/>
    </source>
</evidence>